<dbReference type="AlphaFoldDB" id="B3E9R3"/>
<dbReference type="SMART" id="SM00257">
    <property type="entry name" value="LysM"/>
    <property type="match status" value="1"/>
</dbReference>
<evidence type="ECO:0000313" key="3">
    <source>
        <dbReference type="EMBL" id="ACD95339.1"/>
    </source>
</evidence>
<feature type="domain" description="LysM" evidence="2">
    <location>
        <begin position="160"/>
        <end position="211"/>
    </location>
</feature>
<dbReference type="KEGG" id="glo:Glov_1623"/>
<dbReference type="PANTHER" id="PTHR34700">
    <property type="entry name" value="POTASSIUM BINDING PROTEIN KBP"/>
    <property type="match status" value="1"/>
</dbReference>
<dbReference type="InterPro" id="IPR018392">
    <property type="entry name" value="LysM"/>
</dbReference>
<dbReference type="PROSITE" id="PS51782">
    <property type="entry name" value="LYSM"/>
    <property type="match status" value="1"/>
</dbReference>
<dbReference type="eggNOG" id="COG1652">
    <property type="taxonomic scope" value="Bacteria"/>
</dbReference>
<dbReference type="RefSeq" id="WP_012469681.1">
    <property type="nucleotide sequence ID" value="NC_010814.1"/>
</dbReference>
<reference evidence="3 4" key="1">
    <citation type="submission" date="2008-05" db="EMBL/GenBank/DDBJ databases">
        <title>Complete sequence of chromosome of Geobacter lovleyi SZ.</title>
        <authorList>
            <consortium name="US DOE Joint Genome Institute"/>
            <person name="Lucas S."/>
            <person name="Copeland A."/>
            <person name="Lapidus A."/>
            <person name="Glavina del Rio T."/>
            <person name="Dalin E."/>
            <person name="Tice H."/>
            <person name="Bruce D."/>
            <person name="Goodwin L."/>
            <person name="Pitluck S."/>
            <person name="Chertkov O."/>
            <person name="Meincke L."/>
            <person name="Brettin T."/>
            <person name="Detter J.C."/>
            <person name="Han C."/>
            <person name="Tapia R."/>
            <person name="Kuske C.R."/>
            <person name="Schmutz J."/>
            <person name="Larimer F."/>
            <person name="Land M."/>
            <person name="Hauser L."/>
            <person name="Kyrpides N."/>
            <person name="Mikhailova N."/>
            <person name="Sung Y."/>
            <person name="Fletcher K.E."/>
            <person name="Ritalahti K.M."/>
            <person name="Loeffler F.E."/>
            <person name="Richardson P."/>
        </authorList>
    </citation>
    <scope>NUCLEOTIDE SEQUENCE [LARGE SCALE GENOMIC DNA]</scope>
    <source>
        <strain evidence="4">ATCC BAA-1151 / DSM 17278 / SZ</strain>
    </source>
</reference>
<dbReference type="STRING" id="398767.Glov_1623"/>
<protein>
    <submittedName>
        <fullName evidence="3">Peptidoglycan-binding LysM</fullName>
    </submittedName>
</protein>
<feature type="region of interest" description="Disordered" evidence="1">
    <location>
        <begin position="125"/>
        <end position="152"/>
    </location>
</feature>
<dbReference type="InterPro" id="IPR036779">
    <property type="entry name" value="LysM_dom_sf"/>
</dbReference>
<dbReference type="PANTHER" id="PTHR34700:SF4">
    <property type="entry name" value="PHAGE-LIKE ELEMENT PBSX PROTEIN XKDP"/>
    <property type="match status" value="1"/>
</dbReference>
<name>B3E9R3_TRIL1</name>
<evidence type="ECO:0000259" key="2">
    <source>
        <dbReference type="PROSITE" id="PS51782"/>
    </source>
</evidence>
<dbReference type="Gene3D" id="3.10.350.10">
    <property type="entry name" value="LysM domain"/>
    <property type="match status" value="1"/>
</dbReference>
<dbReference type="PROSITE" id="PS51257">
    <property type="entry name" value="PROKAR_LIPOPROTEIN"/>
    <property type="match status" value="1"/>
</dbReference>
<dbReference type="Proteomes" id="UP000002420">
    <property type="component" value="Chromosome"/>
</dbReference>
<accession>B3E9R3</accession>
<dbReference type="Pfam" id="PF01476">
    <property type="entry name" value="LysM"/>
    <property type="match status" value="1"/>
</dbReference>
<dbReference type="HOGENOM" id="CLU_1208366_0_0_7"/>
<proteinExistence type="predicted"/>
<dbReference type="SUPFAM" id="SSF54106">
    <property type="entry name" value="LysM domain"/>
    <property type="match status" value="1"/>
</dbReference>
<gene>
    <name evidence="3" type="ordered locus">Glov_1623</name>
</gene>
<dbReference type="InterPro" id="IPR052196">
    <property type="entry name" value="Bact_Kbp"/>
</dbReference>
<keyword evidence="4" id="KW-1185">Reference proteome</keyword>
<dbReference type="EMBL" id="CP001089">
    <property type="protein sequence ID" value="ACD95339.1"/>
    <property type="molecule type" value="Genomic_DNA"/>
</dbReference>
<organism evidence="3 4">
    <name type="scientific">Trichlorobacter lovleyi (strain ATCC BAA-1151 / DSM 17278 / SZ)</name>
    <name type="common">Geobacter lovleyi</name>
    <dbReference type="NCBI Taxonomy" id="398767"/>
    <lineage>
        <taxon>Bacteria</taxon>
        <taxon>Pseudomonadati</taxon>
        <taxon>Thermodesulfobacteriota</taxon>
        <taxon>Desulfuromonadia</taxon>
        <taxon>Geobacterales</taxon>
        <taxon>Geobacteraceae</taxon>
        <taxon>Trichlorobacter</taxon>
    </lineage>
</organism>
<dbReference type="CDD" id="cd00118">
    <property type="entry name" value="LysM"/>
    <property type="match status" value="1"/>
</dbReference>
<sequence length="232" mass="26878">MKAPLRLILLTLVLMAMAGCGGHDPIWRMKAQLTLLQLQDENASNSYPDDYTSISKTFLFGELLLTEEDEAELADEQYKLAYQKGLLLKQELRQYKERLKEEARLKLIEEQAVREEEERARLEAERKREQELAEAQSALQRKKDGDTVTGEGANHVTQLTSYTVKRGETLPQIAARPELYNDAALWPLIYRANRDQIRDPYQLWPGQVLKVPRNFSRDEALEARRQAHRRGQ</sequence>
<evidence type="ECO:0000256" key="1">
    <source>
        <dbReference type="SAM" id="MobiDB-lite"/>
    </source>
</evidence>
<dbReference type="OrthoDB" id="370541at2"/>
<evidence type="ECO:0000313" key="4">
    <source>
        <dbReference type="Proteomes" id="UP000002420"/>
    </source>
</evidence>